<dbReference type="SMART" id="SM00530">
    <property type="entry name" value="HTH_XRE"/>
    <property type="match status" value="1"/>
</dbReference>
<reference evidence="2 3" key="1">
    <citation type="submission" date="2019-04" db="EMBL/GenBank/DDBJ databases">
        <title>Sphingobacterium olei sp. nov., isolated from oil-contaminated soil.</title>
        <authorList>
            <person name="Liu B."/>
        </authorList>
    </citation>
    <scope>NUCLEOTIDE SEQUENCE [LARGE SCALE GENOMIC DNA]</scope>
    <source>
        <strain evidence="2 3">Y3L14</strain>
    </source>
</reference>
<name>A0A4U0GUN2_9SPHI</name>
<dbReference type="Proteomes" id="UP000309872">
    <property type="component" value="Unassembled WGS sequence"/>
</dbReference>
<dbReference type="InterPro" id="IPR010982">
    <property type="entry name" value="Lambda_DNA-bd_dom_sf"/>
</dbReference>
<feature type="domain" description="HTH cro/C1-type" evidence="1">
    <location>
        <begin position="26"/>
        <end position="79"/>
    </location>
</feature>
<dbReference type="Pfam" id="PF01381">
    <property type="entry name" value="HTH_3"/>
    <property type="match status" value="1"/>
</dbReference>
<dbReference type="EMBL" id="SUKA01000007">
    <property type="protein sequence ID" value="TJY62723.1"/>
    <property type="molecule type" value="Genomic_DNA"/>
</dbReference>
<evidence type="ECO:0000259" key="1">
    <source>
        <dbReference type="PROSITE" id="PS50943"/>
    </source>
</evidence>
<protein>
    <submittedName>
        <fullName evidence="2">Helix-turn-helix domain-containing protein</fullName>
    </submittedName>
</protein>
<dbReference type="AlphaFoldDB" id="A0A4U0GUN2"/>
<dbReference type="SUPFAM" id="SSF47413">
    <property type="entry name" value="lambda repressor-like DNA-binding domains"/>
    <property type="match status" value="1"/>
</dbReference>
<gene>
    <name evidence="2" type="ORF">FAZ19_19845</name>
</gene>
<dbReference type="OrthoDB" id="27826at28453"/>
<dbReference type="PROSITE" id="PS50943">
    <property type="entry name" value="HTH_CROC1"/>
    <property type="match status" value="1"/>
</dbReference>
<accession>A0A4U0GUN2</accession>
<dbReference type="CDD" id="cd00093">
    <property type="entry name" value="HTH_XRE"/>
    <property type="match status" value="1"/>
</dbReference>
<dbReference type="InterPro" id="IPR001387">
    <property type="entry name" value="Cro/C1-type_HTH"/>
</dbReference>
<dbReference type="Gene3D" id="1.10.260.40">
    <property type="entry name" value="lambda repressor-like DNA-binding domains"/>
    <property type="match status" value="1"/>
</dbReference>
<dbReference type="RefSeq" id="WP_136822510.1">
    <property type="nucleotide sequence ID" value="NZ_BMJX01000007.1"/>
</dbReference>
<evidence type="ECO:0000313" key="3">
    <source>
        <dbReference type="Proteomes" id="UP000309872"/>
    </source>
</evidence>
<evidence type="ECO:0000313" key="2">
    <source>
        <dbReference type="EMBL" id="TJY62723.1"/>
    </source>
</evidence>
<proteinExistence type="predicted"/>
<keyword evidence="3" id="KW-1185">Reference proteome</keyword>
<comment type="caution">
    <text evidence="2">The sequence shown here is derived from an EMBL/GenBank/DDBJ whole genome shotgun (WGS) entry which is preliminary data.</text>
</comment>
<sequence length="146" mass="16752">MSVTNWLSRKKNSDFYDMKFVIGEKIKEKVEEKGVTQKAFASAIGMTTRNLERFFERSDISINQLVKASEFLNYDFVSLYLENTANGKNIPFLAKENSQQYKPEIRSSDISIQINIAGDVQLISKHFPDLLSKLKKEAEERGLHLA</sequence>
<organism evidence="2 3">
    <name type="scientific">Sphingobacterium alkalisoli</name>
    <dbReference type="NCBI Taxonomy" id="1874115"/>
    <lineage>
        <taxon>Bacteria</taxon>
        <taxon>Pseudomonadati</taxon>
        <taxon>Bacteroidota</taxon>
        <taxon>Sphingobacteriia</taxon>
        <taxon>Sphingobacteriales</taxon>
        <taxon>Sphingobacteriaceae</taxon>
        <taxon>Sphingobacterium</taxon>
    </lineage>
</organism>
<dbReference type="GO" id="GO:0003677">
    <property type="term" value="F:DNA binding"/>
    <property type="evidence" value="ECO:0007669"/>
    <property type="project" value="InterPro"/>
</dbReference>